<feature type="non-terminal residue" evidence="2">
    <location>
        <position position="1"/>
    </location>
</feature>
<feature type="compositionally biased region" description="Polar residues" evidence="1">
    <location>
        <begin position="37"/>
        <end position="50"/>
    </location>
</feature>
<protein>
    <submittedName>
        <fullName evidence="2">Uncharacterized protein</fullName>
    </submittedName>
</protein>
<name>A0ABN9WVI0_9DINO</name>
<feature type="compositionally biased region" description="Low complexity" evidence="1">
    <location>
        <begin position="1"/>
        <end position="11"/>
    </location>
</feature>
<feature type="non-terminal residue" evidence="2">
    <location>
        <position position="82"/>
    </location>
</feature>
<comment type="caution">
    <text evidence="2">The sequence shown here is derived from an EMBL/GenBank/DDBJ whole genome shotgun (WGS) entry which is preliminary data.</text>
</comment>
<organism evidence="2 3">
    <name type="scientific">Prorocentrum cordatum</name>
    <dbReference type="NCBI Taxonomy" id="2364126"/>
    <lineage>
        <taxon>Eukaryota</taxon>
        <taxon>Sar</taxon>
        <taxon>Alveolata</taxon>
        <taxon>Dinophyceae</taxon>
        <taxon>Prorocentrales</taxon>
        <taxon>Prorocentraceae</taxon>
        <taxon>Prorocentrum</taxon>
    </lineage>
</organism>
<sequence length="82" mass="8493">ASSPASSSQTPSRPPPVQRTGRASSRTRPVQLARRASPSTTSGLSTSARPSVSGGPPAWPWSTTDPASAASFRHAGRPRQSR</sequence>
<evidence type="ECO:0000313" key="3">
    <source>
        <dbReference type="Proteomes" id="UP001189429"/>
    </source>
</evidence>
<dbReference type="Proteomes" id="UP001189429">
    <property type="component" value="Unassembled WGS sequence"/>
</dbReference>
<evidence type="ECO:0000256" key="1">
    <source>
        <dbReference type="SAM" id="MobiDB-lite"/>
    </source>
</evidence>
<keyword evidence="3" id="KW-1185">Reference proteome</keyword>
<evidence type="ECO:0000313" key="2">
    <source>
        <dbReference type="EMBL" id="CAK0890855.1"/>
    </source>
</evidence>
<feature type="region of interest" description="Disordered" evidence="1">
    <location>
        <begin position="1"/>
        <end position="82"/>
    </location>
</feature>
<reference evidence="2" key="1">
    <citation type="submission" date="2023-10" db="EMBL/GenBank/DDBJ databases">
        <authorList>
            <person name="Chen Y."/>
            <person name="Shah S."/>
            <person name="Dougan E. K."/>
            <person name="Thang M."/>
            <person name="Chan C."/>
        </authorList>
    </citation>
    <scope>NUCLEOTIDE SEQUENCE [LARGE SCALE GENOMIC DNA]</scope>
</reference>
<gene>
    <name evidence="2" type="ORF">PCOR1329_LOCUS70956</name>
</gene>
<dbReference type="EMBL" id="CAUYUJ010019394">
    <property type="protein sequence ID" value="CAK0890855.1"/>
    <property type="molecule type" value="Genomic_DNA"/>
</dbReference>
<proteinExistence type="predicted"/>
<accession>A0ABN9WVI0</accession>